<protein>
    <submittedName>
        <fullName evidence="2">Uncharacterized protein</fullName>
    </submittedName>
</protein>
<dbReference type="AlphaFoldDB" id="A0AB36TJI8"/>
<feature type="transmembrane region" description="Helical" evidence="1">
    <location>
        <begin position="6"/>
        <end position="27"/>
    </location>
</feature>
<name>A0AB36TJI8_ACETH</name>
<keyword evidence="1" id="KW-0812">Transmembrane</keyword>
<comment type="caution">
    <text evidence="2">The sequence shown here is derived from an EMBL/GenBank/DDBJ whole genome shotgun (WGS) entry which is preliminary data.</text>
</comment>
<organism evidence="2 3">
    <name type="scientific">Acetivibrio thermocellus AD2</name>
    <dbReference type="NCBI Taxonomy" id="1138384"/>
    <lineage>
        <taxon>Bacteria</taxon>
        <taxon>Bacillati</taxon>
        <taxon>Bacillota</taxon>
        <taxon>Clostridia</taxon>
        <taxon>Eubacteriales</taxon>
        <taxon>Oscillospiraceae</taxon>
        <taxon>Acetivibrio</taxon>
    </lineage>
</organism>
<accession>A0AB36TJI8</accession>
<feature type="transmembrane region" description="Helical" evidence="1">
    <location>
        <begin position="39"/>
        <end position="58"/>
    </location>
</feature>
<dbReference type="GeneID" id="35806187"/>
<dbReference type="RefSeq" id="WP_003511908.1">
    <property type="nucleotide sequence ID" value="NZ_CP013828.1"/>
</dbReference>
<reference evidence="2 3" key="1">
    <citation type="submission" date="2017-09" db="EMBL/GenBank/DDBJ databases">
        <title>Evaluation of Pacific Biosciences Sequencing Technology to Finishing C. thermocellum Genome Sequences.</title>
        <authorList>
            <person name="Brown S."/>
        </authorList>
    </citation>
    <scope>NUCLEOTIDE SEQUENCE [LARGE SCALE GENOMIC DNA]</scope>
    <source>
        <strain evidence="2 3">AD2</strain>
    </source>
</reference>
<feature type="transmembrane region" description="Helical" evidence="1">
    <location>
        <begin position="70"/>
        <end position="96"/>
    </location>
</feature>
<keyword evidence="1" id="KW-1133">Transmembrane helix</keyword>
<evidence type="ECO:0000313" key="3">
    <source>
        <dbReference type="Proteomes" id="UP000223596"/>
    </source>
</evidence>
<keyword evidence="1" id="KW-0472">Membrane</keyword>
<proteinExistence type="predicted"/>
<evidence type="ECO:0000313" key="2">
    <source>
        <dbReference type="EMBL" id="PFH03511.1"/>
    </source>
</evidence>
<sequence>MSLNFLPLQVYVSLCLFLSIALILIAVKRRNIDRKGLLVFYFISSAGGILAAIIRVLKETTSIYDDYFNQIGYILFGYAGLFFADLFYLSVTQVIAKGDKEAKRKLIIG</sequence>
<gene>
    <name evidence="2" type="ORF">M972_112322</name>
</gene>
<dbReference type="EMBL" id="PDBW01000001">
    <property type="protein sequence ID" value="PFH03511.1"/>
    <property type="molecule type" value="Genomic_DNA"/>
</dbReference>
<dbReference type="Proteomes" id="UP000223596">
    <property type="component" value="Unassembled WGS sequence"/>
</dbReference>
<evidence type="ECO:0000256" key="1">
    <source>
        <dbReference type="SAM" id="Phobius"/>
    </source>
</evidence>